<name>A0A227KTI0_9BURK</name>
<dbReference type="Pfam" id="PF21716">
    <property type="entry name" value="dnstrm_HI1420"/>
    <property type="match status" value="1"/>
</dbReference>
<dbReference type="SUPFAM" id="SSF47413">
    <property type="entry name" value="lambda repressor-like DNA-binding domains"/>
    <property type="match status" value="1"/>
</dbReference>
<dbReference type="PANTHER" id="PTHR40275:SF1">
    <property type="entry name" value="SSL7038 PROTEIN"/>
    <property type="match status" value="1"/>
</dbReference>
<reference evidence="2" key="1">
    <citation type="submission" date="2017-05" db="EMBL/GenBank/DDBJ databases">
        <title>Improved OligoMM genomes.</title>
        <authorList>
            <person name="Garzetti D."/>
        </authorList>
    </citation>
    <scope>NUCLEOTIDE SEQUENCE [LARGE SCALE GENOMIC DNA]</scope>
    <source>
        <strain evidence="2">YL45</strain>
    </source>
</reference>
<dbReference type="EMBL" id="NHMP01000001">
    <property type="protein sequence ID" value="OXE51194.1"/>
    <property type="molecule type" value="Genomic_DNA"/>
</dbReference>
<organism evidence="1 2">
    <name type="scientific">Turicimonas muris</name>
    <dbReference type="NCBI Taxonomy" id="1796652"/>
    <lineage>
        <taxon>Bacteria</taxon>
        <taxon>Pseudomonadati</taxon>
        <taxon>Pseudomonadota</taxon>
        <taxon>Betaproteobacteria</taxon>
        <taxon>Burkholderiales</taxon>
        <taxon>Sutterellaceae</taxon>
        <taxon>Turicimonas</taxon>
    </lineage>
</organism>
<dbReference type="InterPro" id="IPR014057">
    <property type="entry name" value="HI1420"/>
</dbReference>
<dbReference type="CDD" id="cd00093">
    <property type="entry name" value="HTH_XRE"/>
    <property type="match status" value="1"/>
</dbReference>
<evidence type="ECO:0000313" key="2">
    <source>
        <dbReference type="Proteomes" id="UP000214610"/>
    </source>
</evidence>
<accession>A0A227KTI0</accession>
<proteinExistence type="predicted"/>
<gene>
    <name evidence="1" type="ORF">ADH67_02560</name>
</gene>
<keyword evidence="2" id="KW-1185">Reference proteome</keyword>
<dbReference type="GO" id="GO:0003677">
    <property type="term" value="F:DNA binding"/>
    <property type="evidence" value="ECO:0007669"/>
    <property type="project" value="InterPro"/>
</dbReference>
<dbReference type="Proteomes" id="UP000214610">
    <property type="component" value="Unassembled WGS sequence"/>
</dbReference>
<evidence type="ECO:0000313" key="1">
    <source>
        <dbReference type="EMBL" id="OXE51194.1"/>
    </source>
</evidence>
<dbReference type="NCBIfam" id="TIGR02684">
    <property type="entry name" value="dnstrm_HI1420"/>
    <property type="match status" value="1"/>
</dbReference>
<comment type="caution">
    <text evidence="1">The sequence shown here is derived from an EMBL/GenBank/DDBJ whole genome shotgun (WGS) entry which is preliminary data.</text>
</comment>
<dbReference type="GeneID" id="78363400"/>
<dbReference type="PANTHER" id="PTHR40275">
    <property type="entry name" value="SSL7038 PROTEIN"/>
    <property type="match status" value="1"/>
</dbReference>
<dbReference type="AlphaFoldDB" id="A0A227KTI0"/>
<sequence>MTITFAPFDPAEYLKSDEAILAFLSEAFSSRDPQHIADAIGIAAKAKGMSDIARQTSLSRESLYRSLSDKGNPTLQTVIAVLNTLGIDLTVCAQPSSAS</sequence>
<protein>
    <submittedName>
        <fullName evidence="1">Putative addiction module antidote protein</fullName>
    </submittedName>
</protein>
<dbReference type="InterPro" id="IPR010982">
    <property type="entry name" value="Lambda_DNA-bd_dom_sf"/>
</dbReference>
<dbReference type="RefSeq" id="WP_066591333.1">
    <property type="nucleotide sequence ID" value="NZ_CALBGX010000086.1"/>
</dbReference>
<dbReference type="InterPro" id="IPR001387">
    <property type="entry name" value="Cro/C1-type_HTH"/>
</dbReference>